<dbReference type="Gene3D" id="3.40.50.1010">
    <property type="entry name" value="5'-nuclease"/>
    <property type="match status" value="1"/>
</dbReference>
<dbReference type="Proteomes" id="UP000199517">
    <property type="component" value="Unassembled WGS sequence"/>
</dbReference>
<sequence>MSADSAPLFVDTGLLLSSVDDRDPARQARAREWLAMCWQTRRGRISSQVLNELYHNAVACFPGPQTLHLVRAQVRRLRVWQPPHLDAYTVDGAWDLQDRYGLGYWDALILASAHQQGCRHVLGDVLPHGRRYDAVLAVNPFLLAPHELESLA</sequence>
<dbReference type="OrthoDB" id="9792015at2"/>
<dbReference type="STRING" id="32040.SAMN04489710_101106"/>
<dbReference type="InterPro" id="IPR029060">
    <property type="entry name" value="PIN-like_dom_sf"/>
</dbReference>
<name>A0A1I1RRX1_9BURK</name>
<dbReference type="Pfam" id="PF01850">
    <property type="entry name" value="PIN"/>
    <property type="match status" value="1"/>
</dbReference>
<organism evidence="2 3">
    <name type="scientific">Paracidovorax konjaci</name>
    <dbReference type="NCBI Taxonomy" id="32040"/>
    <lineage>
        <taxon>Bacteria</taxon>
        <taxon>Pseudomonadati</taxon>
        <taxon>Pseudomonadota</taxon>
        <taxon>Betaproteobacteria</taxon>
        <taxon>Burkholderiales</taxon>
        <taxon>Comamonadaceae</taxon>
        <taxon>Paracidovorax</taxon>
    </lineage>
</organism>
<dbReference type="CDD" id="cd18692">
    <property type="entry name" value="PIN_VapC-like"/>
    <property type="match status" value="1"/>
</dbReference>
<dbReference type="EMBL" id="FOMQ01000001">
    <property type="protein sequence ID" value="SFD33350.1"/>
    <property type="molecule type" value="Genomic_DNA"/>
</dbReference>
<dbReference type="RefSeq" id="WP_092948759.1">
    <property type="nucleotide sequence ID" value="NZ_FOMQ01000001.1"/>
</dbReference>
<accession>A0A1I1RRX1</accession>
<feature type="domain" description="PIN" evidence="1">
    <location>
        <begin position="9"/>
        <end position="121"/>
    </location>
</feature>
<evidence type="ECO:0000259" key="1">
    <source>
        <dbReference type="Pfam" id="PF01850"/>
    </source>
</evidence>
<reference evidence="3" key="1">
    <citation type="submission" date="2016-10" db="EMBL/GenBank/DDBJ databases">
        <authorList>
            <person name="Varghese N."/>
            <person name="Submissions S."/>
        </authorList>
    </citation>
    <scope>NUCLEOTIDE SEQUENCE [LARGE SCALE GENOMIC DNA]</scope>
    <source>
        <strain evidence="3">DSM 7481</strain>
    </source>
</reference>
<keyword evidence="3" id="KW-1185">Reference proteome</keyword>
<dbReference type="SUPFAM" id="SSF88723">
    <property type="entry name" value="PIN domain-like"/>
    <property type="match status" value="1"/>
</dbReference>
<evidence type="ECO:0000313" key="2">
    <source>
        <dbReference type="EMBL" id="SFD33350.1"/>
    </source>
</evidence>
<evidence type="ECO:0000313" key="3">
    <source>
        <dbReference type="Proteomes" id="UP000199517"/>
    </source>
</evidence>
<proteinExistence type="predicted"/>
<dbReference type="AlphaFoldDB" id="A0A1I1RRX1"/>
<gene>
    <name evidence="2" type="ORF">SAMN04489710_101106</name>
</gene>
<dbReference type="InterPro" id="IPR002716">
    <property type="entry name" value="PIN_dom"/>
</dbReference>
<protein>
    <submittedName>
        <fullName evidence="2">Predicted nucleic acid-binding protein, contains PIN domain</fullName>
    </submittedName>
</protein>